<dbReference type="Pfam" id="PF00092">
    <property type="entry name" value="VWA"/>
    <property type="match status" value="1"/>
</dbReference>
<reference evidence="4 5" key="1">
    <citation type="journal article" date="2021" name="Elife">
        <title>Chloroplast acquisition without the gene transfer in kleptoplastic sea slugs, Plakobranchus ocellatus.</title>
        <authorList>
            <person name="Maeda T."/>
            <person name="Takahashi S."/>
            <person name="Yoshida T."/>
            <person name="Shimamura S."/>
            <person name="Takaki Y."/>
            <person name="Nagai Y."/>
            <person name="Toyoda A."/>
            <person name="Suzuki Y."/>
            <person name="Arimoto A."/>
            <person name="Ishii H."/>
            <person name="Satoh N."/>
            <person name="Nishiyama T."/>
            <person name="Hasebe M."/>
            <person name="Maruyama T."/>
            <person name="Minagawa J."/>
            <person name="Obokata J."/>
            <person name="Shigenobu S."/>
        </authorList>
    </citation>
    <scope>NUCLEOTIDE SEQUENCE [LARGE SCALE GENOMIC DNA]</scope>
</reference>
<evidence type="ECO:0000259" key="2">
    <source>
        <dbReference type="PROSITE" id="PS50234"/>
    </source>
</evidence>
<dbReference type="AlphaFoldDB" id="A0AAV3XY96"/>
<protein>
    <submittedName>
        <fullName evidence="4">Inter-alpha-trypsin inhibitor heavy chain h3</fullName>
    </submittedName>
</protein>
<sequence length="723" mass="80854">MDDDDDEEIFYEELGIALDEDKSKYNIEMGDFNDMEIERKLYEESTTDQPTTFISSPDKEEIPPLSSKIEFLSFIVFQRVESFTVRSDIRFRFATTQVSSRIRNLDNKTQEVSFDVTMPDQAFMVAFSMIIDGERYDGQVRKRQTALGGNQAVQTPQQAPRNANIFAISVNMTAGSAATFLLTYQEKLRRSRGFYEYEIYINPGQVVPDFFIDVQIRERNRLRFVRAPAIRTDDLVTNCLAGSDAEKQNDVAVINRLSPTTASIQFRPNETQQGVAGDGISGRFVVQYDVEHVGLRGDFILFDAYFAHFIVFDCLTQTLPKDIIFVLDESGSMSGAKIDQLKEAMYAIVSDLKPQDRFNIITFSSSSQNWESGLVQANVAEIDRSKDFVTRINADGGTNINDALLDALSNLRGQQDRQSISMIFFLTDGEATDGVTEPDAIVRNIVNANTENVAIYCLAFGENADLDLLTTLCVRNGGFTTKIFEESDAAEQVACLYDVISDVNAGSVRITYDDNAEQSELTQTVFPLVFSGTEIVVLGRLKDGVQNVKYEITGSERSGNLLISSEMGDINDVRLNEDEANNPLIQEPQARPRTVERMWAFQTITDNLVEKDKYSPDSNTTEALLEDVFVKSLTYNFVTPLTSMVVDTPGQGLVEFRQANMEDEIFDYTVFNFTTPPTPTTVMTTTVMTTAQTTSDPNGSGAVGVYLHTCTIISIITLLLFYI</sequence>
<dbReference type="PANTHER" id="PTHR10338:SF108">
    <property type="entry name" value="INTER-ALPHA-TRYPSIN INHIBITOR HEAVY CHAIN H4-LIKE PROTEIN"/>
    <property type="match status" value="1"/>
</dbReference>
<dbReference type="PROSITE" id="PS50234">
    <property type="entry name" value="VWFA"/>
    <property type="match status" value="1"/>
</dbReference>
<keyword evidence="5" id="KW-1185">Reference proteome</keyword>
<accession>A0AAV3XY96</accession>
<feature type="domain" description="VWFA" evidence="2">
    <location>
        <begin position="322"/>
        <end position="503"/>
    </location>
</feature>
<evidence type="ECO:0000259" key="3">
    <source>
        <dbReference type="PROSITE" id="PS51468"/>
    </source>
</evidence>
<organism evidence="4 5">
    <name type="scientific">Plakobranchus ocellatus</name>
    <dbReference type="NCBI Taxonomy" id="259542"/>
    <lineage>
        <taxon>Eukaryota</taxon>
        <taxon>Metazoa</taxon>
        <taxon>Spiralia</taxon>
        <taxon>Lophotrochozoa</taxon>
        <taxon>Mollusca</taxon>
        <taxon>Gastropoda</taxon>
        <taxon>Heterobranchia</taxon>
        <taxon>Euthyneura</taxon>
        <taxon>Panpulmonata</taxon>
        <taxon>Sacoglossa</taxon>
        <taxon>Placobranchoidea</taxon>
        <taxon>Plakobranchidae</taxon>
        <taxon>Plakobranchus</taxon>
    </lineage>
</organism>
<dbReference type="InterPro" id="IPR013694">
    <property type="entry name" value="VIT"/>
</dbReference>
<comment type="caution">
    <text evidence="4">The sequence shown here is derived from an EMBL/GenBank/DDBJ whole genome shotgun (WGS) entry which is preliminary data.</text>
</comment>
<gene>
    <name evidence="4" type="ORF">PoB_000210500</name>
</gene>
<dbReference type="Gene3D" id="3.40.50.410">
    <property type="entry name" value="von Willebrand factor, type A domain"/>
    <property type="match status" value="1"/>
</dbReference>
<dbReference type="InterPro" id="IPR002035">
    <property type="entry name" value="VWF_A"/>
</dbReference>
<name>A0AAV3XY96_9GAST</name>
<keyword evidence="1" id="KW-0812">Transmembrane</keyword>
<dbReference type="EMBL" id="BLXT01000273">
    <property type="protein sequence ID" value="GFN75599.1"/>
    <property type="molecule type" value="Genomic_DNA"/>
</dbReference>
<evidence type="ECO:0000313" key="5">
    <source>
        <dbReference type="Proteomes" id="UP000735302"/>
    </source>
</evidence>
<feature type="transmembrane region" description="Helical" evidence="1">
    <location>
        <begin position="703"/>
        <end position="722"/>
    </location>
</feature>
<dbReference type="Proteomes" id="UP000735302">
    <property type="component" value="Unassembled WGS sequence"/>
</dbReference>
<proteinExistence type="predicted"/>
<keyword evidence="1" id="KW-1133">Transmembrane helix</keyword>
<feature type="domain" description="VIT" evidence="3">
    <location>
        <begin position="64"/>
        <end position="186"/>
    </location>
</feature>
<dbReference type="InterPro" id="IPR050934">
    <property type="entry name" value="ITIH"/>
</dbReference>
<dbReference type="SMART" id="SM00327">
    <property type="entry name" value="VWA"/>
    <property type="match status" value="1"/>
</dbReference>
<dbReference type="SUPFAM" id="SSF53300">
    <property type="entry name" value="vWA-like"/>
    <property type="match status" value="1"/>
</dbReference>
<evidence type="ECO:0000256" key="1">
    <source>
        <dbReference type="SAM" id="Phobius"/>
    </source>
</evidence>
<dbReference type="InterPro" id="IPR036465">
    <property type="entry name" value="vWFA_dom_sf"/>
</dbReference>
<dbReference type="SMART" id="SM00609">
    <property type="entry name" value="VIT"/>
    <property type="match status" value="1"/>
</dbReference>
<dbReference type="PROSITE" id="PS51468">
    <property type="entry name" value="VIT"/>
    <property type="match status" value="1"/>
</dbReference>
<dbReference type="PANTHER" id="PTHR10338">
    <property type="entry name" value="INTER-ALPHA-TRYPSIN INHIBITOR HEAVY CHAIN FAMILY MEMBER"/>
    <property type="match status" value="1"/>
</dbReference>
<keyword evidence="1" id="KW-0472">Membrane</keyword>
<dbReference type="Pfam" id="PF08487">
    <property type="entry name" value="VIT"/>
    <property type="match status" value="1"/>
</dbReference>
<evidence type="ECO:0000313" key="4">
    <source>
        <dbReference type="EMBL" id="GFN75599.1"/>
    </source>
</evidence>